<comment type="similarity">
    <text evidence="3">Belongs to the SmpB family.</text>
</comment>
<comment type="function">
    <text evidence="3">Required for rescue of stalled ribosomes mediated by trans-translation. Binds to transfer-messenger RNA (tmRNA), required for stable association of tmRNA with ribosomes. tmRNA and SmpB together mimic tRNA shape, replacing the anticodon stem-loop with SmpB. tmRNA is encoded by the ssrA gene; the 2 termini fold to resemble tRNA(Ala) and it encodes a 'tag peptide', a short internal open reading frame. During trans-translation Ala-aminoacylated tmRNA acts like a tRNA, entering the A-site of stalled ribosomes, displacing the stalled mRNA. The ribosome then switches to translate the ORF on the tmRNA; the nascent peptide is terminated with the 'tag peptide' encoded by the tmRNA and targeted for degradation. The ribosome is freed to recommence translation, which seems to be the essential function of trans-translation.</text>
</comment>
<dbReference type="HAMAP" id="MF_00023">
    <property type="entry name" value="SmpB"/>
    <property type="match status" value="1"/>
</dbReference>
<dbReference type="Pfam" id="PF01668">
    <property type="entry name" value="SmpB"/>
    <property type="match status" value="1"/>
</dbReference>
<name>A0A9D1V7R5_9FIRM</name>
<reference evidence="4" key="1">
    <citation type="journal article" date="2021" name="PeerJ">
        <title>Extensive microbial diversity within the chicken gut microbiome revealed by metagenomics and culture.</title>
        <authorList>
            <person name="Gilroy R."/>
            <person name="Ravi A."/>
            <person name="Getino M."/>
            <person name="Pursley I."/>
            <person name="Horton D.L."/>
            <person name="Alikhan N.F."/>
            <person name="Baker D."/>
            <person name="Gharbi K."/>
            <person name="Hall N."/>
            <person name="Watson M."/>
            <person name="Adriaenssens E.M."/>
            <person name="Foster-Nyarko E."/>
            <person name="Jarju S."/>
            <person name="Secka A."/>
            <person name="Antonio M."/>
            <person name="Oren A."/>
            <person name="Chaudhuri R.R."/>
            <person name="La Ragione R."/>
            <person name="Hildebrand F."/>
            <person name="Pallen M.J."/>
        </authorList>
    </citation>
    <scope>NUCLEOTIDE SEQUENCE</scope>
    <source>
        <strain evidence="4">811</strain>
    </source>
</reference>
<dbReference type="GO" id="GO:0005829">
    <property type="term" value="C:cytosol"/>
    <property type="evidence" value="ECO:0007669"/>
    <property type="project" value="TreeGrafter"/>
</dbReference>
<dbReference type="InterPro" id="IPR020081">
    <property type="entry name" value="SsrA-bd_prot_CS"/>
</dbReference>
<dbReference type="AlphaFoldDB" id="A0A9D1V7R5"/>
<dbReference type="Proteomes" id="UP000824204">
    <property type="component" value="Unassembled WGS sequence"/>
</dbReference>
<keyword evidence="1 3" id="KW-0963">Cytoplasm</keyword>
<dbReference type="PANTHER" id="PTHR30308">
    <property type="entry name" value="TMRNA-BINDING COMPONENT OF TRANS-TRANSLATION TAGGING COMPLEX"/>
    <property type="match status" value="1"/>
</dbReference>
<dbReference type="InterPro" id="IPR000037">
    <property type="entry name" value="SsrA-bd_prot"/>
</dbReference>
<dbReference type="NCBIfam" id="NF003843">
    <property type="entry name" value="PRK05422.1"/>
    <property type="match status" value="1"/>
</dbReference>
<dbReference type="Gene3D" id="2.40.280.10">
    <property type="match status" value="1"/>
</dbReference>
<reference evidence="4" key="2">
    <citation type="submission" date="2021-04" db="EMBL/GenBank/DDBJ databases">
        <authorList>
            <person name="Gilroy R."/>
        </authorList>
    </citation>
    <scope>NUCLEOTIDE SEQUENCE</scope>
    <source>
        <strain evidence="4">811</strain>
    </source>
</reference>
<dbReference type="InterPro" id="IPR023620">
    <property type="entry name" value="SmpB"/>
</dbReference>
<accession>A0A9D1V7R5</accession>
<comment type="subcellular location">
    <subcellularLocation>
        <location evidence="3">Cytoplasm</location>
    </subcellularLocation>
    <text evidence="3">The tmRNA-SmpB complex associates with stalled 70S ribosomes.</text>
</comment>
<evidence type="ECO:0000256" key="1">
    <source>
        <dbReference type="ARBA" id="ARBA00022490"/>
    </source>
</evidence>
<dbReference type="PANTHER" id="PTHR30308:SF2">
    <property type="entry name" value="SSRA-BINDING PROTEIN"/>
    <property type="match status" value="1"/>
</dbReference>
<dbReference type="SUPFAM" id="SSF74982">
    <property type="entry name" value="Small protein B (SmpB)"/>
    <property type="match status" value="1"/>
</dbReference>
<proteinExistence type="inferred from homology"/>
<dbReference type="GO" id="GO:0003723">
    <property type="term" value="F:RNA binding"/>
    <property type="evidence" value="ECO:0007669"/>
    <property type="project" value="UniProtKB-UniRule"/>
</dbReference>
<sequence length="149" mass="17239">MKIIAVNKSAGFEYFIEDKFEAGIVLEGSEVKSIRKNNCNLNDSFCFVRQGEITLKNMHIAVYDKSGAFNTRDSRRDRKLLLHKSEISKIVGKVNEKGYTLVPLKIYFQGSLVKVEISLCRGKHTYDKKQSLKEKDLKRDTERRIKEYA</sequence>
<evidence type="ECO:0000313" key="5">
    <source>
        <dbReference type="Proteomes" id="UP000824204"/>
    </source>
</evidence>
<dbReference type="GO" id="GO:0070929">
    <property type="term" value="P:trans-translation"/>
    <property type="evidence" value="ECO:0007669"/>
    <property type="project" value="UniProtKB-UniRule"/>
</dbReference>
<comment type="caution">
    <text evidence="4">The sequence shown here is derived from an EMBL/GenBank/DDBJ whole genome shotgun (WGS) entry which is preliminary data.</text>
</comment>
<dbReference type="PROSITE" id="PS01317">
    <property type="entry name" value="SSRP"/>
    <property type="match status" value="1"/>
</dbReference>
<dbReference type="NCBIfam" id="TIGR00086">
    <property type="entry name" value="smpB"/>
    <property type="match status" value="1"/>
</dbReference>
<keyword evidence="2 3" id="KW-0694">RNA-binding</keyword>
<evidence type="ECO:0000256" key="2">
    <source>
        <dbReference type="ARBA" id="ARBA00022884"/>
    </source>
</evidence>
<dbReference type="EMBL" id="DXFX01000048">
    <property type="protein sequence ID" value="HIX07546.1"/>
    <property type="molecule type" value="Genomic_DNA"/>
</dbReference>
<gene>
    <name evidence="3 4" type="primary">smpB</name>
    <name evidence="4" type="ORF">H9741_03680</name>
</gene>
<evidence type="ECO:0000256" key="3">
    <source>
        <dbReference type="HAMAP-Rule" id="MF_00023"/>
    </source>
</evidence>
<dbReference type="CDD" id="cd09294">
    <property type="entry name" value="SmpB"/>
    <property type="match status" value="1"/>
</dbReference>
<organism evidence="4 5">
    <name type="scientific">Candidatus Borkfalkia faecipullorum</name>
    <dbReference type="NCBI Taxonomy" id="2838510"/>
    <lineage>
        <taxon>Bacteria</taxon>
        <taxon>Bacillati</taxon>
        <taxon>Bacillota</taxon>
        <taxon>Clostridia</taxon>
        <taxon>Christensenellales</taxon>
        <taxon>Christensenellaceae</taxon>
        <taxon>Candidatus Borkfalkia</taxon>
    </lineage>
</organism>
<protein>
    <recommendedName>
        <fullName evidence="3">SsrA-binding protein</fullName>
    </recommendedName>
    <alternativeName>
        <fullName evidence="3">Small protein B</fullName>
    </alternativeName>
</protein>
<dbReference type="GO" id="GO:0070930">
    <property type="term" value="P:trans-translation-dependent protein tagging"/>
    <property type="evidence" value="ECO:0007669"/>
    <property type="project" value="TreeGrafter"/>
</dbReference>
<evidence type="ECO:0000313" key="4">
    <source>
        <dbReference type="EMBL" id="HIX07546.1"/>
    </source>
</evidence>